<organism evidence="1 2">
    <name type="scientific">Rangifer tarandus platyrhynchus</name>
    <name type="common">Svalbard reindeer</name>
    <dbReference type="NCBI Taxonomy" id="3082113"/>
    <lineage>
        <taxon>Eukaryota</taxon>
        <taxon>Metazoa</taxon>
        <taxon>Chordata</taxon>
        <taxon>Craniata</taxon>
        <taxon>Vertebrata</taxon>
        <taxon>Euteleostomi</taxon>
        <taxon>Mammalia</taxon>
        <taxon>Eutheria</taxon>
        <taxon>Laurasiatheria</taxon>
        <taxon>Artiodactyla</taxon>
        <taxon>Ruminantia</taxon>
        <taxon>Pecora</taxon>
        <taxon>Cervidae</taxon>
        <taxon>Odocoileinae</taxon>
        <taxon>Rangifer</taxon>
    </lineage>
</organism>
<evidence type="ECO:0000313" key="1">
    <source>
        <dbReference type="EMBL" id="CAI9180121.1"/>
    </source>
</evidence>
<name>A0ABN9A6W5_RANTA</name>
<gene>
    <name evidence="1" type="ORF">MRATA1EN1_LOCUS29083</name>
</gene>
<dbReference type="Proteomes" id="UP001176941">
    <property type="component" value="Chromosome X"/>
</dbReference>
<sequence>MLLLPIFLVVYRTRPPVDTVAVQCHIGRAGVSSLSPGDQIYPFFRIQFRGVRLDLLAPICKREKKATSALFLPEASLPTLDGGVDRLYTKAFLSWSDLVCPLQTQATYLFLPVLPPRWGGDAPGVDLMASLTDVQLLTIKTLFAPDATRGAIRVTFWNASQAKTAGGNIRHLGACARP</sequence>
<evidence type="ECO:0000313" key="2">
    <source>
        <dbReference type="Proteomes" id="UP001176941"/>
    </source>
</evidence>
<protein>
    <submittedName>
        <fullName evidence="1">Uncharacterized protein</fullName>
    </submittedName>
</protein>
<dbReference type="EMBL" id="OX460343">
    <property type="protein sequence ID" value="CAI9180121.1"/>
    <property type="molecule type" value="Genomic_DNA"/>
</dbReference>
<accession>A0ABN9A6W5</accession>
<keyword evidence="2" id="KW-1185">Reference proteome</keyword>
<proteinExistence type="predicted"/>
<reference evidence="1" key="1">
    <citation type="submission" date="2023-04" db="EMBL/GenBank/DDBJ databases">
        <authorList>
            <consortium name="ELIXIR-Norway"/>
        </authorList>
    </citation>
    <scope>NUCLEOTIDE SEQUENCE [LARGE SCALE GENOMIC DNA]</scope>
</reference>